<evidence type="ECO:0000313" key="6">
    <source>
        <dbReference type="Proteomes" id="UP000749559"/>
    </source>
</evidence>
<comment type="cofactor">
    <cofactor evidence="4">
        <name>Mn(2+)</name>
        <dbReference type="ChEBI" id="CHEBI:29035"/>
    </cofactor>
    <text evidence="4">Binds 2 manganese ions per subunit.</text>
</comment>
<comment type="similarity">
    <text evidence="1">Belongs to the arginase family. Agmatinase subfamily.</text>
</comment>
<keyword evidence="4" id="KW-0464">Manganese</keyword>
<evidence type="ECO:0000256" key="4">
    <source>
        <dbReference type="PIRSR" id="PIRSR036979-1"/>
    </source>
</evidence>
<dbReference type="GO" id="GO:0033389">
    <property type="term" value="P:putrescine biosynthetic process from arginine, via agmatine"/>
    <property type="evidence" value="ECO:0007669"/>
    <property type="project" value="TreeGrafter"/>
</dbReference>
<protein>
    <submittedName>
        <fullName evidence="5">Uncharacterized protein</fullName>
    </submittedName>
</protein>
<dbReference type="PANTHER" id="PTHR11358:SF26">
    <property type="entry name" value="GUANIDINO ACID HYDROLASE, MITOCHONDRIAL"/>
    <property type="match status" value="1"/>
</dbReference>
<feature type="binding site" evidence="4">
    <location>
        <position position="264"/>
    </location>
    <ligand>
        <name>Mn(2+)</name>
        <dbReference type="ChEBI" id="CHEBI:29035"/>
        <label>1</label>
    </ligand>
</feature>
<dbReference type="PROSITE" id="PS51409">
    <property type="entry name" value="ARGINASE_2"/>
    <property type="match status" value="1"/>
</dbReference>
<dbReference type="InterPro" id="IPR006035">
    <property type="entry name" value="Ureohydrolase"/>
</dbReference>
<comment type="caution">
    <text evidence="5">The sequence shown here is derived from an EMBL/GenBank/DDBJ whole genome shotgun (WGS) entry which is preliminary data.</text>
</comment>
<evidence type="ECO:0000256" key="3">
    <source>
        <dbReference type="ARBA" id="ARBA00022801"/>
    </source>
</evidence>
<organism evidence="5 6">
    <name type="scientific">Owenia fusiformis</name>
    <name type="common">Polychaete worm</name>
    <dbReference type="NCBI Taxonomy" id="6347"/>
    <lineage>
        <taxon>Eukaryota</taxon>
        <taxon>Metazoa</taxon>
        <taxon>Spiralia</taxon>
        <taxon>Lophotrochozoa</taxon>
        <taxon>Annelida</taxon>
        <taxon>Polychaeta</taxon>
        <taxon>Sedentaria</taxon>
        <taxon>Canalipalpata</taxon>
        <taxon>Sabellida</taxon>
        <taxon>Oweniida</taxon>
        <taxon>Oweniidae</taxon>
        <taxon>Owenia</taxon>
    </lineage>
</organism>
<feature type="binding site" evidence="4">
    <location>
        <position position="173"/>
    </location>
    <ligand>
        <name>Mn(2+)</name>
        <dbReference type="ChEBI" id="CHEBI:29035"/>
        <label>1</label>
    </ligand>
</feature>
<sequence>MGSKTLLKFVASYVSKRQFSSTSTAFKFNQPPSANDLQRPAGIASFMRLPVQETTDGLDACFWGLTLDSGASNKAGTRHGPRQIRAESAQLKFCNGLGAAPFDSLQVADVGDLPMCMYNLPQACQQIKEGTAKLIENGCKTLTMGGDHTITYPILQAFKEKYGPVGLIHIDAHTDTGDTMMGAKIAHGTPFRRAVEEKLIDPHKTVQIGLRGTSYTPDDMQWGIDQGFTVYPATECWHKSLVPVMEDVRKLMGDMPVYVSFDIDALDPSFCPGTGTLEIGGLTSIQGLEIVRGCKGLNVVGGDVVEVSPPYDFQGQTAYTAANLLFEMLCILPGVQYKK</sequence>
<dbReference type="CDD" id="cd11592">
    <property type="entry name" value="Agmatinase_PAH"/>
    <property type="match status" value="1"/>
</dbReference>
<accession>A0A8J1Y8K7</accession>
<dbReference type="Gene3D" id="3.40.800.10">
    <property type="entry name" value="Ureohydrolase domain"/>
    <property type="match status" value="1"/>
</dbReference>
<evidence type="ECO:0000313" key="5">
    <source>
        <dbReference type="EMBL" id="CAH1782217.1"/>
    </source>
</evidence>
<dbReference type="Pfam" id="PF00491">
    <property type="entry name" value="Arginase"/>
    <property type="match status" value="1"/>
</dbReference>
<dbReference type="PROSITE" id="PS01053">
    <property type="entry name" value="ARGINASE_1"/>
    <property type="match status" value="1"/>
</dbReference>
<feature type="binding site" evidence="4">
    <location>
        <position position="171"/>
    </location>
    <ligand>
        <name>Mn(2+)</name>
        <dbReference type="ChEBI" id="CHEBI:29035"/>
        <label>1</label>
    </ligand>
</feature>
<dbReference type="GO" id="GO:0008783">
    <property type="term" value="F:agmatinase activity"/>
    <property type="evidence" value="ECO:0007669"/>
    <property type="project" value="TreeGrafter"/>
</dbReference>
<keyword evidence="2 4" id="KW-0479">Metal-binding</keyword>
<gene>
    <name evidence="5" type="ORF">OFUS_LOCUS8689</name>
</gene>
<keyword evidence="6" id="KW-1185">Reference proteome</keyword>
<dbReference type="InterPro" id="IPR023696">
    <property type="entry name" value="Ureohydrolase_dom_sf"/>
</dbReference>
<feature type="binding site" evidence="4">
    <location>
        <position position="262"/>
    </location>
    <ligand>
        <name>Mn(2+)</name>
        <dbReference type="ChEBI" id="CHEBI:29035"/>
        <label>1</label>
    </ligand>
</feature>
<evidence type="ECO:0000256" key="2">
    <source>
        <dbReference type="ARBA" id="ARBA00022723"/>
    </source>
</evidence>
<dbReference type="PIRSF" id="PIRSF036979">
    <property type="entry name" value="Arginase"/>
    <property type="match status" value="1"/>
</dbReference>
<dbReference type="EMBL" id="CAIIXF020000004">
    <property type="protein sequence ID" value="CAH1782217.1"/>
    <property type="molecule type" value="Genomic_DNA"/>
</dbReference>
<dbReference type="InterPro" id="IPR005925">
    <property type="entry name" value="Agmatinase-rel"/>
</dbReference>
<dbReference type="PANTHER" id="PTHR11358">
    <property type="entry name" value="ARGINASE/AGMATINASE"/>
    <property type="match status" value="1"/>
</dbReference>
<feature type="binding site" evidence="4">
    <location>
        <position position="148"/>
    </location>
    <ligand>
        <name>Mn(2+)</name>
        <dbReference type="ChEBI" id="CHEBI:29035"/>
        <label>1</label>
    </ligand>
</feature>
<dbReference type="InterPro" id="IPR020855">
    <property type="entry name" value="Ureohydrolase_Mn_BS"/>
</dbReference>
<name>A0A8J1Y8K7_OWEFU</name>
<dbReference type="GO" id="GO:0046872">
    <property type="term" value="F:metal ion binding"/>
    <property type="evidence" value="ECO:0007669"/>
    <property type="project" value="UniProtKB-KW"/>
</dbReference>
<feature type="binding site" evidence="4">
    <location>
        <position position="175"/>
    </location>
    <ligand>
        <name>Mn(2+)</name>
        <dbReference type="ChEBI" id="CHEBI:29035"/>
        <label>1</label>
    </ligand>
</feature>
<dbReference type="AlphaFoldDB" id="A0A8J1Y8K7"/>
<dbReference type="OrthoDB" id="9992747at2759"/>
<proteinExistence type="inferred from homology"/>
<evidence type="ECO:0000256" key="1">
    <source>
        <dbReference type="ARBA" id="ARBA00009227"/>
    </source>
</evidence>
<reference evidence="5" key="1">
    <citation type="submission" date="2022-03" db="EMBL/GenBank/DDBJ databases">
        <authorList>
            <person name="Martin C."/>
        </authorList>
    </citation>
    <scope>NUCLEOTIDE SEQUENCE</scope>
</reference>
<dbReference type="Proteomes" id="UP000749559">
    <property type="component" value="Unassembled WGS sequence"/>
</dbReference>
<keyword evidence="3" id="KW-0378">Hydrolase</keyword>
<dbReference type="SUPFAM" id="SSF52768">
    <property type="entry name" value="Arginase/deacetylase"/>
    <property type="match status" value="1"/>
</dbReference>
<dbReference type="NCBIfam" id="TIGR01230">
    <property type="entry name" value="agmatinase"/>
    <property type="match status" value="1"/>
</dbReference>
<dbReference type="PRINTS" id="PR00116">
    <property type="entry name" value="ARGINASE"/>
</dbReference>